<dbReference type="AlphaFoldDB" id="A0A1A9ZD97"/>
<organism evidence="3 4">
    <name type="scientific">Glossina pallidipes</name>
    <name type="common">Tsetse fly</name>
    <dbReference type="NCBI Taxonomy" id="7398"/>
    <lineage>
        <taxon>Eukaryota</taxon>
        <taxon>Metazoa</taxon>
        <taxon>Ecdysozoa</taxon>
        <taxon>Arthropoda</taxon>
        <taxon>Hexapoda</taxon>
        <taxon>Insecta</taxon>
        <taxon>Pterygota</taxon>
        <taxon>Neoptera</taxon>
        <taxon>Endopterygota</taxon>
        <taxon>Diptera</taxon>
        <taxon>Brachycera</taxon>
        <taxon>Muscomorpha</taxon>
        <taxon>Hippoboscoidea</taxon>
        <taxon>Glossinidae</taxon>
        <taxon>Glossina</taxon>
    </lineage>
</organism>
<dbReference type="GO" id="GO:0000793">
    <property type="term" value="C:condensed chromosome"/>
    <property type="evidence" value="ECO:0007669"/>
    <property type="project" value="TreeGrafter"/>
</dbReference>
<dbReference type="VEuPathDB" id="VectorBase:GPAI011198"/>
<reference evidence="4" key="1">
    <citation type="submission" date="2014-03" db="EMBL/GenBank/DDBJ databases">
        <authorList>
            <person name="Aksoy S."/>
            <person name="Warren W."/>
            <person name="Wilson R.K."/>
        </authorList>
    </citation>
    <scope>NUCLEOTIDE SEQUENCE [LARGE SCALE GENOMIC DNA]</scope>
    <source>
        <strain evidence="4">IAEA</strain>
    </source>
</reference>
<dbReference type="GO" id="GO:0042800">
    <property type="term" value="F:histone H3K4 methyltransferase activity"/>
    <property type="evidence" value="ECO:0007669"/>
    <property type="project" value="TreeGrafter"/>
</dbReference>
<dbReference type="PANTHER" id="PTHR46060">
    <property type="entry name" value="MARINER MOS1 TRANSPOSASE-LIKE PROTEIN"/>
    <property type="match status" value="1"/>
</dbReference>
<dbReference type="Pfam" id="PF17906">
    <property type="entry name" value="HTH_48"/>
    <property type="match status" value="1"/>
</dbReference>
<dbReference type="EnsemblMetazoa" id="GPAI011198-RA">
    <property type="protein sequence ID" value="GPAI011198-PA"/>
    <property type="gene ID" value="GPAI011198"/>
</dbReference>
<dbReference type="Gene3D" id="1.10.10.1450">
    <property type="match status" value="1"/>
</dbReference>
<sequence length="189" mass="21499">MPQYLVTKIRVDNHPHIRHIIWNHFVIGWKAAQSVRGLRELFGEGTISQSPCREWFGHFKTGDTSLEDKPRKGRPSDFDDQAPLVAVEGEESLTTRMPADNFNVDHSTIVRRLKKLKNSVQEYHLKIPGLTLNRIKRNITKSKGVAVAKWGTVPSTRTQQIISMCPCLLILPKNVLSKLNYLHPLSAKT</sequence>
<keyword evidence="4" id="KW-1185">Reference proteome</keyword>
<dbReference type="GO" id="GO:0015074">
    <property type="term" value="P:DNA integration"/>
    <property type="evidence" value="ECO:0007669"/>
    <property type="project" value="TreeGrafter"/>
</dbReference>
<dbReference type="STRING" id="7398.A0A1A9ZD97"/>
<dbReference type="Proteomes" id="UP000092445">
    <property type="component" value="Unassembled WGS sequence"/>
</dbReference>
<evidence type="ECO:0000256" key="1">
    <source>
        <dbReference type="SAM" id="MobiDB-lite"/>
    </source>
</evidence>
<evidence type="ECO:0000259" key="2">
    <source>
        <dbReference type="Pfam" id="PF17906"/>
    </source>
</evidence>
<dbReference type="GO" id="GO:0003697">
    <property type="term" value="F:single-stranded DNA binding"/>
    <property type="evidence" value="ECO:0007669"/>
    <property type="project" value="TreeGrafter"/>
</dbReference>
<feature type="domain" description="Mos1 transposase HTH" evidence="2">
    <location>
        <begin position="16"/>
        <end position="63"/>
    </location>
</feature>
<feature type="region of interest" description="Disordered" evidence="1">
    <location>
        <begin position="61"/>
        <end position="80"/>
    </location>
</feature>
<dbReference type="GO" id="GO:0044774">
    <property type="term" value="P:mitotic DNA integrity checkpoint signaling"/>
    <property type="evidence" value="ECO:0007669"/>
    <property type="project" value="TreeGrafter"/>
</dbReference>
<dbReference type="PANTHER" id="PTHR46060:SF2">
    <property type="entry name" value="HISTONE-LYSINE N-METHYLTRANSFERASE SETMAR"/>
    <property type="match status" value="1"/>
</dbReference>
<dbReference type="GO" id="GO:0006303">
    <property type="term" value="P:double-strand break repair via nonhomologous end joining"/>
    <property type="evidence" value="ECO:0007669"/>
    <property type="project" value="TreeGrafter"/>
</dbReference>
<reference evidence="3" key="2">
    <citation type="submission" date="2020-05" db="UniProtKB">
        <authorList>
            <consortium name="EnsemblMetazoa"/>
        </authorList>
    </citation>
    <scope>IDENTIFICATION</scope>
    <source>
        <strain evidence="3">IAEA</strain>
    </source>
</reference>
<dbReference type="GO" id="GO:0044547">
    <property type="term" value="F:DNA topoisomerase binding"/>
    <property type="evidence" value="ECO:0007669"/>
    <property type="project" value="TreeGrafter"/>
</dbReference>
<dbReference type="InterPro" id="IPR052709">
    <property type="entry name" value="Transposase-MT_Hybrid"/>
</dbReference>
<dbReference type="GO" id="GO:0031297">
    <property type="term" value="P:replication fork processing"/>
    <property type="evidence" value="ECO:0007669"/>
    <property type="project" value="TreeGrafter"/>
</dbReference>
<dbReference type="GO" id="GO:0000729">
    <property type="term" value="P:DNA double-strand break processing"/>
    <property type="evidence" value="ECO:0007669"/>
    <property type="project" value="TreeGrafter"/>
</dbReference>
<dbReference type="InterPro" id="IPR041426">
    <property type="entry name" value="Mos1_HTH"/>
</dbReference>
<feature type="compositionally biased region" description="Basic and acidic residues" evidence="1">
    <location>
        <begin position="61"/>
        <end position="77"/>
    </location>
</feature>
<accession>A0A1A9ZD97</accession>
<proteinExistence type="predicted"/>
<dbReference type="GO" id="GO:0035861">
    <property type="term" value="C:site of double-strand break"/>
    <property type="evidence" value="ECO:0007669"/>
    <property type="project" value="TreeGrafter"/>
</dbReference>
<evidence type="ECO:0000313" key="3">
    <source>
        <dbReference type="EnsemblMetazoa" id="GPAI011198-PA"/>
    </source>
</evidence>
<evidence type="ECO:0000313" key="4">
    <source>
        <dbReference type="Proteomes" id="UP000092445"/>
    </source>
</evidence>
<name>A0A1A9ZD97_GLOPL</name>
<dbReference type="GO" id="GO:0000014">
    <property type="term" value="F:single-stranded DNA endodeoxyribonuclease activity"/>
    <property type="evidence" value="ECO:0007669"/>
    <property type="project" value="TreeGrafter"/>
</dbReference>
<dbReference type="GO" id="GO:0005634">
    <property type="term" value="C:nucleus"/>
    <property type="evidence" value="ECO:0007669"/>
    <property type="project" value="TreeGrafter"/>
</dbReference>
<protein>
    <submittedName>
        <fullName evidence="3">HTH_48 domain-containing protein</fullName>
    </submittedName>
</protein>
<dbReference type="GO" id="GO:0046975">
    <property type="term" value="F:histone H3K36 methyltransferase activity"/>
    <property type="evidence" value="ECO:0007669"/>
    <property type="project" value="TreeGrafter"/>
</dbReference>
<dbReference type="GO" id="GO:0003690">
    <property type="term" value="F:double-stranded DNA binding"/>
    <property type="evidence" value="ECO:0007669"/>
    <property type="project" value="TreeGrafter"/>
</dbReference>